<dbReference type="RefSeq" id="WP_381301569.1">
    <property type="nucleotide sequence ID" value="NZ_JBHTEC010000004.1"/>
</dbReference>
<comment type="caution">
    <text evidence="1">The sequence shown here is derived from an EMBL/GenBank/DDBJ whole genome shotgun (WGS) entry which is preliminary data.</text>
</comment>
<evidence type="ECO:0000313" key="2">
    <source>
        <dbReference type="Proteomes" id="UP001596957"/>
    </source>
</evidence>
<reference evidence="2" key="1">
    <citation type="journal article" date="2019" name="Int. J. Syst. Evol. Microbiol.">
        <title>The Global Catalogue of Microorganisms (GCM) 10K type strain sequencing project: providing services to taxonomists for standard genome sequencing and annotation.</title>
        <authorList>
            <consortium name="The Broad Institute Genomics Platform"/>
            <consortium name="The Broad Institute Genome Sequencing Center for Infectious Disease"/>
            <person name="Wu L."/>
            <person name="Ma J."/>
        </authorList>
    </citation>
    <scope>NUCLEOTIDE SEQUENCE [LARGE SCALE GENOMIC DNA]</scope>
    <source>
        <strain evidence="2">CGMCC 4.7198</strain>
    </source>
</reference>
<proteinExistence type="predicted"/>
<sequence length="82" mass="9330">MSEPRPTRVEVEQQVQEVSAWYSEQIFQERRSGTPDAERLKVLRDRLAACIADQEALQDANEEQVAELAARYAARLKELGGQ</sequence>
<dbReference type="EMBL" id="JBHTEC010000004">
    <property type="protein sequence ID" value="MFD0287640.1"/>
    <property type="molecule type" value="Genomic_DNA"/>
</dbReference>
<keyword evidence="2" id="KW-1185">Reference proteome</keyword>
<protein>
    <submittedName>
        <fullName evidence="1">Uncharacterized protein</fullName>
    </submittedName>
</protein>
<organism evidence="1 2">
    <name type="scientific">Streptomyces lutosisoli</name>
    <dbReference type="NCBI Taxonomy" id="2665721"/>
    <lineage>
        <taxon>Bacteria</taxon>
        <taxon>Bacillati</taxon>
        <taxon>Actinomycetota</taxon>
        <taxon>Actinomycetes</taxon>
        <taxon>Kitasatosporales</taxon>
        <taxon>Streptomycetaceae</taxon>
        <taxon>Streptomyces</taxon>
    </lineage>
</organism>
<dbReference type="Proteomes" id="UP001596957">
    <property type="component" value="Unassembled WGS sequence"/>
</dbReference>
<name>A0ABW2VWG0_9ACTN</name>
<evidence type="ECO:0000313" key="1">
    <source>
        <dbReference type="EMBL" id="MFD0287640.1"/>
    </source>
</evidence>
<gene>
    <name evidence="1" type="ORF">ACFQZP_39660</name>
</gene>
<accession>A0ABW2VWG0</accession>